<organism evidence="1 2">
    <name type="scientific">Aedes aegypti</name>
    <name type="common">Yellowfever mosquito</name>
    <name type="synonym">Culex aegypti</name>
    <dbReference type="NCBI Taxonomy" id="7159"/>
    <lineage>
        <taxon>Eukaryota</taxon>
        <taxon>Metazoa</taxon>
        <taxon>Ecdysozoa</taxon>
        <taxon>Arthropoda</taxon>
        <taxon>Hexapoda</taxon>
        <taxon>Insecta</taxon>
        <taxon>Pterygota</taxon>
        <taxon>Neoptera</taxon>
        <taxon>Endopterygota</taxon>
        <taxon>Diptera</taxon>
        <taxon>Nematocera</taxon>
        <taxon>Culicoidea</taxon>
        <taxon>Culicidae</taxon>
        <taxon>Culicinae</taxon>
        <taxon>Aedini</taxon>
        <taxon>Aedes</taxon>
        <taxon>Stegomyia</taxon>
    </lineage>
</organism>
<reference evidence="1" key="2">
    <citation type="journal article" date="2007" name="Science">
        <title>Genome sequence of Aedes aegypti, a major arbovirus vector.</title>
        <authorList>
            <person name="Nene V."/>
            <person name="Wortman J.R."/>
            <person name="Lawson D."/>
            <person name="Haas B."/>
            <person name="Kodira C."/>
            <person name="Tu Z.J."/>
            <person name="Loftus B."/>
            <person name="Xi Z."/>
            <person name="Megy K."/>
            <person name="Grabherr M."/>
            <person name="Ren Q."/>
            <person name="Zdobnov E.M."/>
            <person name="Lobo N.F."/>
            <person name="Campbell K.S."/>
            <person name="Brown S.E."/>
            <person name="Bonaldo M.F."/>
            <person name="Zhu J."/>
            <person name="Sinkins S.P."/>
            <person name="Hogenkamp D.G."/>
            <person name="Amedeo P."/>
            <person name="Arensburger P."/>
            <person name="Atkinson P.W."/>
            <person name="Bidwell S."/>
            <person name="Biedler J."/>
            <person name="Birney E."/>
            <person name="Bruggner R.V."/>
            <person name="Costas J."/>
            <person name="Coy M.R."/>
            <person name="Crabtree J."/>
            <person name="Crawford M."/>
            <person name="Debruyn B."/>
            <person name="Decaprio D."/>
            <person name="Eiglmeier K."/>
            <person name="Eisenstadt E."/>
            <person name="El-Dorry H."/>
            <person name="Gelbart W.M."/>
            <person name="Gomes S.L."/>
            <person name="Hammond M."/>
            <person name="Hannick L.I."/>
            <person name="Hogan J.R."/>
            <person name="Holmes M.H."/>
            <person name="Jaffe D."/>
            <person name="Johnston J.S."/>
            <person name="Kennedy R.C."/>
            <person name="Koo H."/>
            <person name="Kravitz S."/>
            <person name="Kriventseva E.V."/>
            <person name="Kulp D."/>
            <person name="Labutti K."/>
            <person name="Lee E."/>
            <person name="Li S."/>
            <person name="Lovin D.D."/>
            <person name="Mao C."/>
            <person name="Mauceli E."/>
            <person name="Menck C.F."/>
            <person name="Miller J.R."/>
            <person name="Montgomery P."/>
            <person name="Mori A."/>
            <person name="Nascimento A.L."/>
            <person name="Naveira H.F."/>
            <person name="Nusbaum C."/>
            <person name="O'leary S."/>
            <person name="Orvis J."/>
            <person name="Pertea M."/>
            <person name="Quesneville H."/>
            <person name="Reidenbach K.R."/>
            <person name="Rogers Y.H."/>
            <person name="Roth C.W."/>
            <person name="Schneider J.R."/>
            <person name="Schatz M."/>
            <person name="Shumway M."/>
            <person name="Stanke M."/>
            <person name="Stinson E.O."/>
            <person name="Tubio J.M."/>
            <person name="Vanzee J.P."/>
            <person name="Verjovski-Almeida S."/>
            <person name="Werner D."/>
            <person name="White O."/>
            <person name="Wyder S."/>
            <person name="Zeng Q."/>
            <person name="Zhao Q."/>
            <person name="Zhao Y."/>
            <person name="Hill C.A."/>
            <person name="Raikhel A.S."/>
            <person name="Soares M.B."/>
            <person name="Knudson D.L."/>
            <person name="Lee N.H."/>
            <person name="Galagan J."/>
            <person name="Salzberg S.L."/>
            <person name="Paulsen I.T."/>
            <person name="Dimopoulos G."/>
            <person name="Collins F.H."/>
            <person name="Birren B."/>
            <person name="Fraser-Liggett C.M."/>
            <person name="Severson D.W."/>
        </authorList>
    </citation>
    <scope>NUCLEOTIDE SEQUENCE [LARGE SCALE GENOMIC DNA]</scope>
    <source>
        <strain evidence="1">Liverpool</strain>
    </source>
</reference>
<protein>
    <submittedName>
        <fullName evidence="1">AAEL005154-PA</fullName>
    </submittedName>
</protein>
<evidence type="ECO:0000313" key="2">
    <source>
        <dbReference type="Proteomes" id="UP000682892"/>
    </source>
</evidence>
<dbReference type="AlphaFoldDB" id="Q17AX6"/>
<dbReference type="PaxDb" id="7159-AAEL005154-PA"/>
<dbReference type="Proteomes" id="UP000682892">
    <property type="component" value="Unassembled WGS sequence"/>
</dbReference>
<accession>Q17AX6</accession>
<dbReference type="EMBL" id="CH477329">
    <property type="protein sequence ID" value="EAT43395.1"/>
    <property type="molecule type" value="Genomic_DNA"/>
</dbReference>
<evidence type="ECO:0000313" key="1">
    <source>
        <dbReference type="EMBL" id="EAT43395.1"/>
    </source>
</evidence>
<name>Q17AX6_AEDAE</name>
<reference evidence="1" key="3">
    <citation type="submission" date="2012-09" db="EMBL/GenBank/DDBJ databases">
        <authorList>
            <consortium name="VectorBase"/>
        </authorList>
    </citation>
    <scope>NUCLEOTIDE SEQUENCE</scope>
    <source>
        <strain evidence="1">Liverpool</strain>
    </source>
</reference>
<proteinExistence type="predicted"/>
<dbReference type="HOGENOM" id="CLU_3126165_0_0_1"/>
<reference evidence="1" key="1">
    <citation type="submission" date="2005-10" db="EMBL/GenBank/DDBJ databases">
        <authorList>
            <person name="Loftus B.J."/>
            <person name="Nene V.M."/>
            <person name="Hannick L.I."/>
            <person name="Bidwell S."/>
            <person name="Haas B."/>
            <person name="Amedeo P."/>
            <person name="Orvis J."/>
            <person name="Wortman J.R."/>
            <person name="White O.R."/>
            <person name="Salzberg S."/>
            <person name="Shumway M."/>
            <person name="Koo H."/>
            <person name="Zhao Y."/>
            <person name="Holmes M."/>
            <person name="Miller J."/>
            <person name="Schatz M."/>
            <person name="Pop M."/>
            <person name="Pai G."/>
            <person name="Utterback T."/>
            <person name="Rogers Y.-H."/>
            <person name="Kravitz S."/>
            <person name="Fraser C.M."/>
        </authorList>
    </citation>
    <scope>NUCLEOTIDE SEQUENCE</scope>
    <source>
        <strain evidence="1">Liverpool</strain>
    </source>
</reference>
<sequence>MHCIMAPCTNRAETNPSREMFHPWVSLHHPERYKKDMQAKEKDLFGTNPK</sequence>
<gene>
    <name evidence="1" type="ORF">AaeL_AAEL005154</name>
</gene>